<accession>A0A1I6RDS2</accession>
<evidence type="ECO:0000313" key="2">
    <source>
        <dbReference type="Proteomes" id="UP000199199"/>
    </source>
</evidence>
<dbReference type="RefSeq" id="WP_092903713.1">
    <property type="nucleotide sequence ID" value="NZ_FOZS01000002.1"/>
</dbReference>
<keyword evidence="2" id="KW-1185">Reference proteome</keyword>
<protein>
    <submittedName>
        <fullName evidence="1">Uncharacterized protein</fullName>
    </submittedName>
</protein>
<name>A0A1I6RDS2_9EURY</name>
<dbReference type="EMBL" id="FOZS01000002">
    <property type="protein sequence ID" value="SFS62891.1"/>
    <property type="molecule type" value="Genomic_DNA"/>
</dbReference>
<dbReference type="Proteomes" id="UP000199199">
    <property type="component" value="Unassembled WGS sequence"/>
</dbReference>
<organism evidence="1 2">
    <name type="scientific">Halostagnicola kamekurae</name>
    <dbReference type="NCBI Taxonomy" id="619731"/>
    <lineage>
        <taxon>Archaea</taxon>
        <taxon>Methanobacteriati</taxon>
        <taxon>Methanobacteriota</taxon>
        <taxon>Stenosarchaea group</taxon>
        <taxon>Halobacteria</taxon>
        <taxon>Halobacteriales</taxon>
        <taxon>Natrialbaceae</taxon>
        <taxon>Halostagnicola</taxon>
    </lineage>
</organism>
<evidence type="ECO:0000313" key="1">
    <source>
        <dbReference type="EMBL" id="SFS62891.1"/>
    </source>
</evidence>
<dbReference type="AlphaFoldDB" id="A0A1I6RDS2"/>
<sequence>MGHDEVREHYKRHFPDDECVYVSGTGFTDPTKHSYTALGKLPETDSRSYNGCEHVNTHRLVIHTPAKGPVDFLTRHEDMEGFVIVALRLAIEGDNRFGPAGELVFNQEWLEDNLGGPIQWEARSDDPDYVEADD</sequence>
<proteinExistence type="predicted"/>
<reference evidence="2" key="1">
    <citation type="submission" date="2016-10" db="EMBL/GenBank/DDBJ databases">
        <authorList>
            <person name="Varghese N."/>
            <person name="Submissions S."/>
        </authorList>
    </citation>
    <scope>NUCLEOTIDE SEQUENCE [LARGE SCALE GENOMIC DNA]</scope>
    <source>
        <strain evidence="2">DSM 22427</strain>
    </source>
</reference>
<gene>
    <name evidence="1" type="ORF">SAMN04488556_1727</name>
</gene>